<dbReference type="AlphaFoldDB" id="A0A2T2P3K8"/>
<dbReference type="GO" id="GO:0008270">
    <property type="term" value="F:zinc ion binding"/>
    <property type="evidence" value="ECO:0007669"/>
    <property type="project" value="InterPro"/>
</dbReference>
<evidence type="ECO:0000259" key="3">
    <source>
        <dbReference type="PROSITE" id="PS50048"/>
    </source>
</evidence>
<evidence type="ECO:0000256" key="1">
    <source>
        <dbReference type="ARBA" id="ARBA00022723"/>
    </source>
</evidence>
<dbReference type="Pfam" id="PF04082">
    <property type="entry name" value="Fungal_trans"/>
    <property type="match status" value="1"/>
</dbReference>
<dbReference type="GO" id="GO:0000981">
    <property type="term" value="F:DNA-binding transcription factor activity, RNA polymerase II-specific"/>
    <property type="evidence" value="ECO:0007669"/>
    <property type="project" value="InterPro"/>
</dbReference>
<keyword evidence="5" id="KW-1185">Reference proteome</keyword>
<keyword evidence="2" id="KW-0539">Nucleus</keyword>
<protein>
    <recommendedName>
        <fullName evidence="3">Zn(2)-C6 fungal-type domain-containing protein</fullName>
    </recommendedName>
</protein>
<dbReference type="Gene3D" id="4.10.240.10">
    <property type="entry name" value="Zn(2)-C6 fungal-type DNA-binding domain"/>
    <property type="match status" value="1"/>
</dbReference>
<organism evidence="4 5">
    <name type="scientific">Corynespora cassiicola Philippines</name>
    <dbReference type="NCBI Taxonomy" id="1448308"/>
    <lineage>
        <taxon>Eukaryota</taxon>
        <taxon>Fungi</taxon>
        <taxon>Dikarya</taxon>
        <taxon>Ascomycota</taxon>
        <taxon>Pezizomycotina</taxon>
        <taxon>Dothideomycetes</taxon>
        <taxon>Pleosporomycetidae</taxon>
        <taxon>Pleosporales</taxon>
        <taxon>Corynesporascaceae</taxon>
        <taxon>Corynespora</taxon>
    </lineage>
</organism>
<dbReference type="InterPro" id="IPR050797">
    <property type="entry name" value="Carb_Metab_Trans_Reg"/>
</dbReference>
<dbReference type="CDD" id="cd00067">
    <property type="entry name" value="GAL4"/>
    <property type="match status" value="1"/>
</dbReference>
<dbReference type="InterPro" id="IPR001138">
    <property type="entry name" value="Zn2Cys6_DnaBD"/>
</dbReference>
<evidence type="ECO:0000313" key="5">
    <source>
        <dbReference type="Proteomes" id="UP000240883"/>
    </source>
</evidence>
<dbReference type="InterPro" id="IPR007219">
    <property type="entry name" value="XnlR_reg_dom"/>
</dbReference>
<dbReference type="STRING" id="1448308.A0A2T2P3K8"/>
<dbReference type="EMBL" id="KZ678130">
    <property type="protein sequence ID" value="PSN72106.1"/>
    <property type="molecule type" value="Genomic_DNA"/>
</dbReference>
<feature type="domain" description="Zn(2)-C6 fungal-type" evidence="3">
    <location>
        <begin position="5"/>
        <end position="34"/>
    </location>
</feature>
<dbReference type="InterPro" id="IPR036864">
    <property type="entry name" value="Zn2-C6_fun-type_DNA-bd_sf"/>
</dbReference>
<dbReference type="SUPFAM" id="SSF57701">
    <property type="entry name" value="Zn2/Cys6 DNA-binding domain"/>
    <property type="match status" value="1"/>
</dbReference>
<keyword evidence="1" id="KW-0479">Metal-binding</keyword>
<dbReference type="PROSITE" id="PS50048">
    <property type="entry name" value="ZN2_CY6_FUNGAL_2"/>
    <property type="match status" value="1"/>
</dbReference>
<proteinExistence type="predicted"/>
<sequence length="573" mass="64490">MLRNACDACKRRKVKCDGTQPCGTCTVSRLDCQYSKPRKRGPKPARARQALAHAPATEHIPDETARYATHITIDSGASCSQSSLVASTPDRVPSTTPSVSPWIVPHMITSPCSERVTIGSYNTSGVELIWRTLIARVKNALPSLTLLEIADECIHICMRYMFCMAPIFHEPDLREAVTYFFSNESTSPIFDAGDDPQRIDRMRSFAVLTSVCASVAAAIPKAILAYKHDILRPFLDASRHTLRLYEDYDLEYPDSTSLAIRMLQSFALQHEMGKTGLAWHILSQAALLARRMRLYDEDTIKASPPMEGQLLRRLFWHMYLSDQAAAMMKNRVVLLHESLFDGELTLKFIGETDQPMLDMNRSGYQGVSEQQLFTGYDLGRRVFCAATTLFIAMKDYIRTNGLGFQQENGAEKMRLTQHYLDFVGAMDDLPSWLEHAKQVEAGGIVDYQKMAPGIQFCSIESFFHCIHLILMQEAINGGVVEIMGLSDQKLTLMMRKLAIAHDFLQGLRMAPFVVIQIQGEPMVEKLRRVGIVLLEISENADNESIQKRSRSYLTQLLDTLSRLDSKASDELNK</sequence>
<dbReference type="GO" id="GO:0003677">
    <property type="term" value="F:DNA binding"/>
    <property type="evidence" value="ECO:0007669"/>
    <property type="project" value="InterPro"/>
</dbReference>
<dbReference type="Pfam" id="PF00172">
    <property type="entry name" value="Zn_clus"/>
    <property type="match status" value="1"/>
</dbReference>
<reference evidence="4 5" key="1">
    <citation type="journal article" date="2018" name="Front. Microbiol.">
        <title>Genome-Wide Analysis of Corynespora cassiicola Leaf Fall Disease Putative Effectors.</title>
        <authorList>
            <person name="Lopez D."/>
            <person name="Ribeiro S."/>
            <person name="Label P."/>
            <person name="Fumanal B."/>
            <person name="Venisse J.S."/>
            <person name="Kohler A."/>
            <person name="de Oliveira R.R."/>
            <person name="Labutti K."/>
            <person name="Lipzen A."/>
            <person name="Lail K."/>
            <person name="Bauer D."/>
            <person name="Ohm R.A."/>
            <person name="Barry K.W."/>
            <person name="Spatafora J."/>
            <person name="Grigoriev I.V."/>
            <person name="Martin F.M."/>
            <person name="Pujade-Renaud V."/>
        </authorList>
    </citation>
    <scope>NUCLEOTIDE SEQUENCE [LARGE SCALE GENOMIC DNA]</scope>
    <source>
        <strain evidence="4 5">Philippines</strain>
    </source>
</reference>
<dbReference type="PROSITE" id="PS00463">
    <property type="entry name" value="ZN2_CY6_FUNGAL_1"/>
    <property type="match status" value="1"/>
</dbReference>
<evidence type="ECO:0000256" key="2">
    <source>
        <dbReference type="ARBA" id="ARBA00023242"/>
    </source>
</evidence>
<dbReference type="OrthoDB" id="2283488at2759"/>
<accession>A0A2T2P3K8</accession>
<dbReference type="SMART" id="SM00066">
    <property type="entry name" value="GAL4"/>
    <property type="match status" value="1"/>
</dbReference>
<dbReference type="PANTHER" id="PTHR31668:SF30">
    <property type="entry name" value="ZN(II)2CYS6 TRANSCRIPTION FACTOR (EUROFUNG)"/>
    <property type="match status" value="1"/>
</dbReference>
<dbReference type="CDD" id="cd12148">
    <property type="entry name" value="fungal_TF_MHR"/>
    <property type="match status" value="1"/>
</dbReference>
<name>A0A2T2P3K8_CORCC</name>
<dbReference type="GO" id="GO:0006351">
    <property type="term" value="P:DNA-templated transcription"/>
    <property type="evidence" value="ECO:0007669"/>
    <property type="project" value="InterPro"/>
</dbReference>
<evidence type="ECO:0000313" key="4">
    <source>
        <dbReference type="EMBL" id="PSN72106.1"/>
    </source>
</evidence>
<dbReference type="Proteomes" id="UP000240883">
    <property type="component" value="Unassembled WGS sequence"/>
</dbReference>
<dbReference type="PANTHER" id="PTHR31668">
    <property type="entry name" value="GLUCOSE TRANSPORT TRANSCRIPTION REGULATOR RGT1-RELATED-RELATED"/>
    <property type="match status" value="1"/>
</dbReference>
<gene>
    <name evidence="4" type="ORF">BS50DRAFT_672962</name>
</gene>